<dbReference type="OrthoDB" id="546434at2759"/>
<name>A0A5C3KLT7_COPMA</name>
<evidence type="ECO:0000256" key="2">
    <source>
        <dbReference type="PROSITE-ProRule" id="PRU00168"/>
    </source>
</evidence>
<keyword evidence="1 2" id="KW-0344">Guanine-nucleotide releasing factor</keyword>
<protein>
    <submittedName>
        <fullName evidence="6">Ras GEF</fullName>
    </submittedName>
</protein>
<evidence type="ECO:0000259" key="4">
    <source>
        <dbReference type="PROSITE" id="PS50009"/>
    </source>
</evidence>
<dbReference type="GO" id="GO:0005886">
    <property type="term" value="C:plasma membrane"/>
    <property type="evidence" value="ECO:0007669"/>
    <property type="project" value="TreeGrafter"/>
</dbReference>
<evidence type="ECO:0000313" key="7">
    <source>
        <dbReference type="Proteomes" id="UP000307440"/>
    </source>
</evidence>
<keyword evidence="7" id="KW-1185">Reference proteome</keyword>
<dbReference type="PROSITE" id="PS50212">
    <property type="entry name" value="RASGEF_NTER"/>
    <property type="match status" value="1"/>
</dbReference>
<dbReference type="Gene3D" id="1.20.870.10">
    <property type="entry name" value="Son of sevenless (SoS) protein Chain: S domain 1"/>
    <property type="match status" value="1"/>
</dbReference>
<dbReference type="SUPFAM" id="SSF48366">
    <property type="entry name" value="Ras GEF"/>
    <property type="match status" value="1"/>
</dbReference>
<dbReference type="Proteomes" id="UP000307440">
    <property type="component" value="Unassembled WGS sequence"/>
</dbReference>
<dbReference type="Gene3D" id="1.10.840.10">
    <property type="entry name" value="Ras guanine-nucleotide exchange factors catalytic domain"/>
    <property type="match status" value="1"/>
</dbReference>
<feature type="domain" description="N-terminal Ras-GEF" evidence="5">
    <location>
        <begin position="116"/>
        <end position="247"/>
    </location>
</feature>
<dbReference type="EMBL" id="ML210275">
    <property type="protein sequence ID" value="TFK21224.1"/>
    <property type="molecule type" value="Genomic_DNA"/>
</dbReference>
<evidence type="ECO:0000259" key="5">
    <source>
        <dbReference type="PROSITE" id="PS50212"/>
    </source>
</evidence>
<dbReference type="CDD" id="cd06224">
    <property type="entry name" value="REM"/>
    <property type="match status" value="1"/>
</dbReference>
<dbReference type="InterPro" id="IPR001895">
    <property type="entry name" value="RASGEF_cat_dom"/>
</dbReference>
<dbReference type="PROSITE" id="PS50009">
    <property type="entry name" value="RASGEF_CAT"/>
    <property type="match status" value="1"/>
</dbReference>
<dbReference type="PANTHER" id="PTHR23113">
    <property type="entry name" value="GUANINE NUCLEOTIDE EXCHANGE FACTOR"/>
    <property type="match status" value="1"/>
</dbReference>
<dbReference type="SMART" id="SM00229">
    <property type="entry name" value="RasGEFN"/>
    <property type="match status" value="1"/>
</dbReference>
<feature type="domain" description="Ras-GEF" evidence="4">
    <location>
        <begin position="280"/>
        <end position="513"/>
    </location>
</feature>
<dbReference type="SMART" id="SM00147">
    <property type="entry name" value="RasGEF"/>
    <property type="match status" value="1"/>
</dbReference>
<dbReference type="GO" id="GO:0007265">
    <property type="term" value="P:Ras protein signal transduction"/>
    <property type="evidence" value="ECO:0007669"/>
    <property type="project" value="TreeGrafter"/>
</dbReference>
<dbReference type="InterPro" id="IPR023578">
    <property type="entry name" value="Ras_GEF_dom_sf"/>
</dbReference>
<dbReference type="GO" id="GO:0005085">
    <property type="term" value="F:guanyl-nucleotide exchange factor activity"/>
    <property type="evidence" value="ECO:0007669"/>
    <property type="project" value="UniProtKB-KW"/>
</dbReference>
<accession>A0A5C3KLT7</accession>
<reference evidence="6 7" key="1">
    <citation type="journal article" date="2019" name="Nat. Ecol. Evol.">
        <title>Megaphylogeny resolves global patterns of mushroom evolution.</title>
        <authorList>
            <person name="Varga T."/>
            <person name="Krizsan K."/>
            <person name="Foldi C."/>
            <person name="Dima B."/>
            <person name="Sanchez-Garcia M."/>
            <person name="Sanchez-Ramirez S."/>
            <person name="Szollosi G.J."/>
            <person name="Szarkandi J.G."/>
            <person name="Papp V."/>
            <person name="Albert L."/>
            <person name="Andreopoulos W."/>
            <person name="Angelini C."/>
            <person name="Antonin V."/>
            <person name="Barry K.W."/>
            <person name="Bougher N.L."/>
            <person name="Buchanan P."/>
            <person name="Buyck B."/>
            <person name="Bense V."/>
            <person name="Catcheside P."/>
            <person name="Chovatia M."/>
            <person name="Cooper J."/>
            <person name="Damon W."/>
            <person name="Desjardin D."/>
            <person name="Finy P."/>
            <person name="Geml J."/>
            <person name="Haridas S."/>
            <person name="Hughes K."/>
            <person name="Justo A."/>
            <person name="Karasinski D."/>
            <person name="Kautmanova I."/>
            <person name="Kiss B."/>
            <person name="Kocsube S."/>
            <person name="Kotiranta H."/>
            <person name="LaButti K.M."/>
            <person name="Lechner B.E."/>
            <person name="Liimatainen K."/>
            <person name="Lipzen A."/>
            <person name="Lukacs Z."/>
            <person name="Mihaltcheva S."/>
            <person name="Morgado L.N."/>
            <person name="Niskanen T."/>
            <person name="Noordeloos M.E."/>
            <person name="Ohm R.A."/>
            <person name="Ortiz-Santana B."/>
            <person name="Ovrebo C."/>
            <person name="Racz N."/>
            <person name="Riley R."/>
            <person name="Savchenko A."/>
            <person name="Shiryaev A."/>
            <person name="Soop K."/>
            <person name="Spirin V."/>
            <person name="Szebenyi C."/>
            <person name="Tomsovsky M."/>
            <person name="Tulloss R.E."/>
            <person name="Uehling J."/>
            <person name="Grigoriev I.V."/>
            <person name="Vagvolgyi C."/>
            <person name="Papp T."/>
            <person name="Martin F.M."/>
            <person name="Miettinen O."/>
            <person name="Hibbett D.S."/>
            <person name="Nagy L.G."/>
        </authorList>
    </citation>
    <scope>NUCLEOTIDE SEQUENCE [LARGE SCALE GENOMIC DNA]</scope>
    <source>
        <strain evidence="6 7">CBS 121175</strain>
    </source>
</reference>
<feature type="compositionally biased region" description="Basic and acidic residues" evidence="3">
    <location>
        <begin position="17"/>
        <end position="27"/>
    </location>
</feature>
<dbReference type="Pfam" id="PF00618">
    <property type="entry name" value="RasGEF_N"/>
    <property type="match status" value="1"/>
</dbReference>
<dbReference type="CDD" id="cd00155">
    <property type="entry name" value="RasGEF"/>
    <property type="match status" value="1"/>
</dbReference>
<dbReference type="Pfam" id="PF00617">
    <property type="entry name" value="RasGEF"/>
    <property type="match status" value="1"/>
</dbReference>
<dbReference type="InterPro" id="IPR036964">
    <property type="entry name" value="RASGEF_cat_dom_sf"/>
</dbReference>
<dbReference type="PANTHER" id="PTHR23113:SF368">
    <property type="entry name" value="CELL DIVISION CONTROL PROTEIN 25"/>
    <property type="match status" value="1"/>
</dbReference>
<sequence length="536" mass="60779">MACFPIGLMGIIRMYDPEATHPPESRKRSLSSDSQGMLHGGRLYESSLISFPNDSKSTLTGGSSSTVSLDFPVLDNQIQSQDQLLFDPHVHSLEKLEKDMWYLSPTYTFPEVVVEEDGSIRGGTLPALVERLTAYEQLADRAFTQAFLMTFKTFTSVDGLVDALIQRFRIRPPHGMSSIEHKRWALSKQHIVQVRVLNVFKNMVQDGEILETEDLRIIDNIQMFLQGKDVEHLDAAKVLADILQRRHSGEVRTLVSTKSSIPPVPSLPRISKRIKFLAVEPLELARQLTILEAEMFQQIRPNECLNWVRQNNGKNNITLVIQMSNKISEWVVELILSNDDPWKRGQIVKHFIGTADWCRKLTNFSTMFAIVSGLTGPPIRRLQETWGHVSKRSMDQLATCETILDSKKSFSNYRQLMASVVPPCLPFVGVFLTTLKFVQDGNCDELPSGVINFRKRQKLADVIGDIKRWQVYGYNLQRVPQILEFVEESLMRFGNGCSSSDRFWELSLQREPRGGVRLGVEEVELGWGLGKENGLG</sequence>
<dbReference type="InterPro" id="IPR008937">
    <property type="entry name" value="Ras-like_GEF"/>
</dbReference>
<gene>
    <name evidence="6" type="ORF">FA15DRAFT_696493</name>
</gene>
<dbReference type="AlphaFoldDB" id="A0A5C3KLT7"/>
<feature type="region of interest" description="Disordered" evidence="3">
    <location>
        <begin position="17"/>
        <end position="36"/>
    </location>
</feature>
<evidence type="ECO:0000313" key="6">
    <source>
        <dbReference type="EMBL" id="TFK21224.1"/>
    </source>
</evidence>
<dbReference type="STRING" id="230819.A0A5C3KLT7"/>
<evidence type="ECO:0000256" key="1">
    <source>
        <dbReference type="ARBA" id="ARBA00022658"/>
    </source>
</evidence>
<organism evidence="6 7">
    <name type="scientific">Coprinopsis marcescibilis</name>
    <name type="common">Agaric fungus</name>
    <name type="synonym">Psathyrella marcescibilis</name>
    <dbReference type="NCBI Taxonomy" id="230819"/>
    <lineage>
        <taxon>Eukaryota</taxon>
        <taxon>Fungi</taxon>
        <taxon>Dikarya</taxon>
        <taxon>Basidiomycota</taxon>
        <taxon>Agaricomycotina</taxon>
        <taxon>Agaricomycetes</taxon>
        <taxon>Agaricomycetidae</taxon>
        <taxon>Agaricales</taxon>
        <taxon>Agaricineae</taxon>
        <taxon>Psathyrellaceae</taxon>
        <taxon>Coprinopsis</taxon>
    </lineage>
</organism>
<proteinExistence type="predicted"/>
<dbReference type="InterPro" id="IPR000651">
    <property type="entry name" value="Ras-like_Gua-exchang_fac_N"/>
</dbReference>
<evidence type="ECO:0000256" key="3">
    <source>
        <dbReference type="SAM" id="MobiDB-lite"/>
    </source>
</evidence>